<dbReference type="RefSeq" id="WP_095586742.1">
    <property type="nucleotide sequence ID" value="NZ_CP159484.1"/>
</dbReference>
<dbReference type="InterPro" id="IPR001387">
    <property type="entry name" value="Cro/C1-type_HTH"/>
</dbReference>
<dbReference type="Proteomes" id="UP000234865">
    <property type="component" value="Unassembled WGS sequence"/>
</dbReference>
<dbReference type="GO" id="GO:0003677">
    <property type="term" value="F:DNA binding"/>
    <property type="evidence" value="ECO:0007669"/>
    <property type="project" value="InterPro"/>
</dbReference>
<proteinExistence type="predicted"/>
<sequence length="108" mass="12858">MESETLFYNRLNKLVKQSGKSYNQIERELDYPRNALANYKFGKTPSGTRLIELAEYFSVSPEYLIGNIENFNIKIVEGIFREFNFEQKVEMSNICRQWLQTSNKKRIF</sequence>
<dbReference type="Pfam" id="PF01381">
    <property type="entry name" value="HTH_3"/>
    <property type="match status" value="1"/>
</dbReference>
<organism evidence="2 3">
    <name type="scientific">Lactococcus lactis subsp. lactis</name>
    <name type="common">Streptococcus lactis</name>
    <dbReference type="NCBI Taxonomy" id="1360"/>
    <lineage>
        <taxon>Bacteria</taxon>
        <taxon>Bacillati</taxon>
        <taxon>Bacillota</taxon>
        <taxon>Bacilli</taxon>
        <taxon>Lactobacillales</taxon>
        <taxon>Streptococcaceae</taxon>
        <taxon>Lactococcus</taxon>
    </lineage>
</organism>
<evidence type="ECO:0000313" key="2">
    <source>
        <dbReference type="EMBL" id="PLW60617.1"/>
    </source>
</evidence>
<dbReference type="CDD" id="cd00093">
    <property type="entry name" value="HTH_XRE"/>
    <property type="match status" value="1"/>
</dbReference>
<name>A0A2N5WEI7_LACLL</name>
<reference evidence="3" key="1">
    <citation type="submission" date="2016-08" db="EMBL/GenBank/DDBJ databases">
        <title>Comparative genomics of Lactococcus lactis strain WFLU12 isolated from the gastrointestinal tract of wild olive flounder (Paralichythys olivaceus).</title>
        <authorList>
            <person name="Nguyen T.L."/>
            <person name="Kim D.-H."/>
        </authorList>
    </citation>
    <scope>NUCLEOTIDE SEQUENCE [LARGE SCALE GENOMIC DNA]</scope>
    <source>
        <strain evidence="3">WFLU12</strain>
    </source>
</reference>
<evidence type="ECO:0000259" key="1">
    <source>
        <dbReference type="PROSITE" id="PS50943"/>
    </source>
</evidence>
<dbReference type="EMBL" id="PKRZ01000001">
    <property type="protein sequence ID" value="PLW60617.1"/>
    <property type="molecule type" value="Genomic_DNA"/>
</dbReference>
<dbReference type="SUPFAM" id="SSF47413">
    <property type="entry name" value="lambda repressor-like DNA-binding domains"/>
    <property type="match status" value="1"/>
</dbReference>
<dbReference type="SMART" id="SM00530">
    <property type="entry name" value="HTH_XRE"/>
    <property type="match status" value="1"/>
</dbReference>
<comment type="caution">
    <text evidence="2">The sequence shown here is derived from an EMBL/GenBank/DDBJ whole genome shotgun (WGS) entry which is preliminary data.</text>
</comment>
<dbReference type="AlphaFoldDB" id="A0A2N5WEI7"/>
<dbReference type="PROSITE" id="PS50943">
    <property type="entry name" value="HTH_CROC1"/>
    <property type="match status" value="1"/>
</dbReference>
<accession>A0A2N5WEI7</accession>
<gene>
    <name evidence="2" type="ORF">CYU10_001642</name>
</gene>
<feature type="domain" description="HTH cro/C1-type" evidence="1">
    <location>
        <begin position="11"/>
        <end position="64"/>
    </location>
</feature>
<evidence type="ECO:0000313" key="3">
    <source>
        <dbReference type="Proteomes" id="UP000234865"/>
    </source>
</evidence>
<protein>
    <submittedName>
        <fullName evidence="2">Helix-turn-helix protein</fullName>
    </submittedName>
</protein>
<dbReference type="Gene3D" id="1.10.260.40">
    <property type="entry name" value="lambda repressor-like DNA-binding domains"/>
    <property type="match status" value="1"/>
</dbReference>
<dbReference type="InterPro" id="IPR010982">
    <property type="entry name" value="Lambda_DNA-bd_dom_sf"/>
</dbReference>